<feature type="domain" description="HTH tetR-type" evidence="3">
    <location>
        <begin position="7"/>
        <end position="67"/>
    </location>
</feature>
<dbReference type="PRINTS" id="PR00455">
    <property type="entry name" value="HTHTETR"/>
</dbReference>
<dbReference type="Pfam" id="PF00440">
    <property type="entry name" value="TetR_N"/>
    <property type="match status" value="1"/>
</dbReference>
<evidence type="ECO:0000259" key="3">
    <source>
        <dbReference type="PROSITE" id="PS50977"/>
    </source>
</evidence>
<evidence type="ECO:0000313" key="4">
    <source>
        <dbReference type="EMBL" id="ATY43270.1"/>
    </source>
</evidence>
<dbReference type="KEGG" id="abb:ABBFA_00824"/>
<dbReference type="GO" id="GO:0003677">
    <property type="term" value="F:DNA binding"/>
    <property type="evidence" value="ECO:0007669"/>
    <property type="project" value="UniProtKB-UniRule"/>
</dbReference>
<sequence length="191" mass="22419">MRNVVLPTRALYVVNKAIDLFHHRGFHLIGVDRIVKESQITKATFYNYFHSKERLIEICLMVQKEKLQEQVVAMVEYDLSTSAIDKLKKLYFLHTDLEGLYYLLFKAVFEIKNSYPNAYQTAVRYRTWLKNEIYSQLRLLKADVSFTDAKLFLYMVEGTIIQLLSSGGVDERERLLNCFLRQFIAESKSAL</sequence>
<dbReference type="InterPro" id="IPR001647">
    <property type="entry name" value="HTH_TetR"/>
</dbReference>
<protein>
    <submittedName>
        <fullName evidence="4">Bacterial regulatory protein, tetR family</fullName>
    </submittedName>
</protein>
<dbReference type="InterPro" id="IPR009057">
    <property type="entry name" value="Homeodomain-like_sf"/>
</dbReference>
<dbReference type="Gene3D" id="1.10.357.10">
    <property type="entry name" value="Tetracycline Repressor, domain 2"/>
    <property type="match status" value="1"/>
</dbReference>
<dbReference type="PROSITE" id="PS50977">
    <property type="entry name" value="HTH_TETR_2"/>
    <property type="match status" value="1"/>
</dbReference>
<evidence type="ECO:0000313" key="5">
    <source>
        <dbReference type="Proteomes" id="UP000006924"/>
    </source>
</evidence>
<name>A0A5K6CNZ8_ACIB3</name>
<keyword evidence="1 2" id="KW-0238">DNA-binding</keyword>
<evidence type="ECO:0000256" key="2">
    <source>
        <dbReference type="PROSITE-ProRule" id="PRU00335"/>
    </source>
</evidence>
<organism evidence="4 5">
    <name type="scientific">Acinetobacter baumannii (strain AB307-0294)</name>
    <dbReference type="NCBI Taxonomy" id="557600"/>
    <lineage>
        <taxon>Bacteria</taxon>
        <taxon>Pseudomonadati</taxon>
        <taxon>Pseudomonadota</taxon>
        <taxon>Gammaproteobacteria</taxon>
        <taxon>Moraxellales</taxon>
        <taxon>Moraxellaceae</taxon>
        <taxon>Acinetobacter</taxon>
        <taxon>Acinetobacter calcoaceticus/baumannii complex</taxon>
    </lineage>
</organism>
<reference evidence="4 5" key="1">
    <citation type="journal article" date="2008" name="J. Bacteriol.">
        <title>Comparative genome sequence analysis of multidrug-resistant Acinetobacter baumannii.</title>
        <authorList>
            <person name="Adams M.D."/>
            <person name="Goglin K."/>
            <person name="Molyneaux N."/>
            <person name="Hujer K.M."/>
            <person name="Lavender H."/>
            <person name="Jamison J.J."/>
            <person name="MacDonald I.J."/>
            <person name="Martin K.M."/>
            <person name="Russo T."/>
            <person name="Campagnari A.A."/>
            <person name="Hujer A.M."/>
            <person name="Bonomo R.A."/>
            <person name="Gill S.R."/>
        </authorList>
    </citation>
    <scope>NUCLEOTIDE SEQUENCE [LARGE SCALE GENOMIC DNA]</scope>
    <source>
        <strain evidence="4 5">AB307-0294</strain>
    </source>
</reference>
<dbReference type="Proteomes" id="UP000006924">
    <property type="component" value="Chromosome"/>
</dbReference>
<gene>
    <name evidence="4" type="ORF">ABBFA_00824</name>
</gene>
<evidence type="ECO:0000256" key="1">
    <source>
        <dbReference type="ARBA" id="ARBA00023125"/>
    </source>
</evidence>
<feature type="DNA-binding region" description="H-T-H motif" evidence="2">
    <location>
        <begin position="30"/>
        <end position="49"/>
    </location>
</feature>
<accession>A0A5K6CNZ8</accession>
<dbReference type="AlphaFoldDB" id="A0A5K6CNZ8"/>
<proteinExistence type="predicted"/>
<dbReference type="RefSeq" id="WP_001246786.1">
    <property type="nucleotide sequence ID" value="NZ_CP001172.1"/>
</dbReference>
<dbReference type="EMBL" id="CP001172">
    <property type="protein sequence ID" value="ATY43270.1"/>
    <property type="molecule type" value="Genomic_DNA"/>
</dbReference>
<dbReference type="SUPFAM" id="SSF46689">
    <property type="entry name" value="Homeodomain-like"/>
    <property type="match status" value="1"/>
</dbReference>